<dbReference type="PROSITE" id="PS50851">
    <property type="entry name" value="CHEW"/>
    <property type="match status" value="1"/>
</dbReference>
<keyword evidence="8" id="KW-0547">Nucleotide-binding</keyword>
<comment type="catalytic activity">
    <reaction evidence="1">
        <text>ATP + protein L-histidine = ADP + protein N-phospho-L-histidine.</text>
        <dbReference type="EC" id="2.7.13.3"/>
    </reaction>
</comment>
<dbReference type="SMART" id="SM00387">
    <property type="entry name" value="HATPase_c"/>
    <property type="match status" value="1"/>
</dbReference>
<keyword evidence="7" id="KW-0418">Kinase</keyword>
<dbReference type="GO" id="GO:0000155">
    <property type="term" value="F:phosphorelay sensor kinase activity"/>
    <property type="evidence" value="ECO:0007669"/>
    <property type="project" value="InterPro"/>
</dbReference>
<dbReference type="InterPro" id="IPR002545">
    <property type="entry name" value="CheW-lke_dom"/>
</dbReference>
<dbReference type="Gene3D" id="1.10.287.560">
    <property type="entry name" value="Histidine kinase CheA-like, homodimeric domain"/>
    <property type="match status" value="1"/>
</dbReference>
<protein>
    <recommendedName>
        <fullName evidence="3">Chemotaxis protein CheA</fullName>
        <ecNumber evidence="2">2.7.13.3</ecNumber>
    </recommendedName>
</protein>
<dbReference type="FunFam" id="3.30.565.10:FF:000016">
    <property type="entry name" value="Chemotaxis protein CheA, putative"/>
    <property type="match status" value="1"/>
</dbReference>
<dbReference type="InterPro" id="IPR051315">
    <property type="entry name" value="Bact_Chemotaxis_CheA"/>
</dbReference>
<dbReference type="PROSITE" id="PS50109">
    <property type="entry name" value="HIS_KIN"/>
    <property type="match status" value="1"/>
</dbReference>
<name>A0A9W6GT59_9HYPH</name>
<dbReference type="Proteomes" id="UP001144323">
    <property type="component" value="Unassembled WGS sequence"/>
</dbReference>
<sequence length="425" mass="46788">MALSPIRHSGQLAGYEIVVTKREANNAAAIREAPGTAASQLRVSAQKVSRLMDLVGELSLSVSDTLFSPDIVDLDLSDFEKSAHRLKLVLREVQEAAAELRLVPIGDVFQRMGRLVRELERQTGKEVDLELHGEDTEIDKIVVDQLFEPLVHVVRNSVDHGLEPPDERDAAGKHRRGKITLSAAQVGGDIQITISDDGRGLNREKILARGRDRGLIALDEEPEDRELWQLIFKPGFSTAEAVTNLSGRGVGMDVLDNTIKRLRGRIFVDSVWGQGATVVLAIPLSLAFIDSLVMRVGDRLFATPIGVVAEIFRPLCEQLTVITADGGGELVKVRDVMIPICRLDRFYGERPEKRDSLDEKIILVFQTSQGKIGLPVDELFDQQQVVMKPLQGYLEKIRASFGCALLGTGEVAMMLDCEKLTEGAL</sequence>
<dbReference type="SUPFAM" id="SSF55874">
    <property type="entry name" value="ATPase domain of HSP90 chaperone/DNA topoisomerase II/histidine kinase"/>
    <property type="match status" value="1"/>
</dbReference>
<comment type="caution">
    <text evidence="13">The sequence shown here is derived from an EMBL/GenBank/DDBJ whole genome shotgun (WGS) entry which is preliminary data.</text>
</comment>
<dbReference type="AlphaFoldDB" id="A0A9W6GT59"/>
<dbReference type="SMART" id="SM01231">
    <property type="entry name" value="H-kinase_dim"/>
    <property type="match status" value="1"/>
</dbReference>
<dbReference type="InterPro" id="IPR036061">
    <property type="entry name" value="CheW-like_dom_sf"/>
</dbReference>
<dbReference type="InterPro" id="IPR004358">
    <property type="entry name" value="Sig_transdc_His_kin-like_C"/>
</dbReference>
<dbReference type="SUPFAM" id="SSF50341">
    <property type="entry name" value="CheW-like"/>
    <property type="match status" value="1"/>
</dbReference>
<dbReference type="Pfam" id="PF02518">
    <property type="entry name" value="HATPase_c"/>
    <property type="match status" value="1"/>
</dbReference>
<keyword evidence="5" id="KW-0597">Phosphoprotein</keyword>
<evidence type="ECO:0000256" key="1">
    <source>
        <dbReference type="ARBA" id="ARBA00000085"/>
    </source>
</evidence>
<evidence type="ECO:0000256" key="3">
    <source>
        <dbReference type="ARBA" id="ARBA00021495"/>
    </source>
</evidence>
<organism evidence="13 14">
    <name type="scientific">Methylocystis echinoides</name>
    <dbReference type="NCBI Taxonomy" id="29468"/>
    <lineage>
        <taxon>Bacteria</taxon>
        <taxon>Pseudomonadati</taxon>
        <taxon>Pseudomonadota</taxon>
        <taxon>Alphaproteobacteria</taxon>
        <taxon>Hyphomicrobiales</taxon>
        <taxon>Methylocystaceae</taxon>
        <taxon>Methylocystis</taxon>
    </lineage>
</organism>
<dbReference type="SUPFAM" id="SSF47384">
    <property type="entry name" value="Homodimeric domain of signal transducing histidine kinase"/>
    <property type="match status" value="1"/>
</dbReference>
<evidence type="ECO:0000256" key="7">
    <source>
        <dbReference type="ARBA" id="ARBA00022777"/>
    </source>
</evidence>
<evidence type="ECO:0000256" key="6">
    <source>
        <dbReference type="ARBA" id="ARBA00022679"/>
    </source>
</evidence>
<dbReference type="SMART" id="SM00260">
    <property type="entry name" value="CheW"/>
    <property type="match status" value="1"/>
</dbReference>
<keyword evidence="8" id="KW-0067">ATP-binding</keyword>
<dbReference type="Pfam" id="PF01584">
    <property type="entry name" value="CheW"/>
    <property type="match status" value="1"/>
</dbReference>
<dbReference type="InterPro" id="IPR036097">
    <property type="entry name" value="HisK_dim/P_sf"/>
</dbReference>
<dbReference type="InterPro" id="IPR003594">
    <property type="entry name" value="HATPase_dom"/>
</dbReference>
<keyword evidence="9" id="KW-0902">Two-component regulatory system</keyword>
<dbReference type="EC" id="2.7.13.3" evidence="2"/>
<evidence type="ECO:0000256" key="2">
    <source>
        <dbReference type="ARBA" id="ARBA00012438"/>
    </source>
</evidence>
<reference evidence="13" key="1">
    <citation type="journal article" date="2023" name="Int. J. Syst. Evol. Microbiol.">
        <title>Methylocystis iwaonis sp. nov., a type II methane-oxidizing bacterium from surface soil of a rice paddy field in Japan, and emended description of the genus Methylocystis (ex Whittenbury et al. 1970) Bowman et al. 1993.</title>
        <authorList>
            <person name="Kaise H."/>
            <person name="Sawadogo J.B."/>
            <person name="Alam M.S."/>
            <person name="Ueno C."/>
            <person name="Dianou D."/>
            <person name="Shinjo R."/>
            <person name="Asakawa S."/>
        </authorList>
    </citation>
    <scope>NUCLEOTIDE SEQUENCE</scope>
    <source>
        <strain evidence="13">LMG27198</strain>
    </source>
</reference>
<proteinExistence type="predicted"/>
<dbReference type="InterPro" id="IPR037006">
    <property type="entry name" value="CheA-like_homodim_sf"/>
</dbReference>
<dbReference type="Gene3D" id="2.30.30.40">
    <property type="entry name" value="SH3 Domains"/>
    <property type="match status" value="1"/>
</dbReference>
<evidence type="ECO:0000313" key="14">
    <source>
        <dbReference type="Proteomes" id="UP001144323"/>
    </source>
</evidence>
<evidence type="ECO:0000256" key="10">
    <source>
        <dbReference type="ARBA" id="ARBA00035100"/>
    </source>
</evidence>
<evidence type="ECO:0000313" key="13">
    <source>
        <dbReference type="EMBL" id="GLI92455.1"/>
    </source>
</evidence>
<evidence type="ECO:0000256" key="5">
    <source>
        <dbReference type="ARBA" id="ARBA00022553"/>
    </source>
</evidence>
<dbReference type="Pfam" id="PF02895">
    <property type="entry name" value="H-kinase_dim"/>
    <property type="match status" value="1"/>
</dbReference>
<gene>
    <name evidence="13" type="primary">cheA4</name>
    <name evidence="13" type="ORF">LMG27198_14470</name>
</gene>
<dbReference type="PANTHER" id="PTHR43395">
    <property type="entry name" value="SENSOR HISTIDINE KINASE CHEA"/>
    <property type="match status" value="1"/>
</dbReference>
<dbReference type="PRINTS" id="PR00344">
    <property type="entry name" value="BCTRLSENSOR"/>
</dbReference>
<dbReference type="InterPro" id="IPR036890">
    <property type="entry name" value="HATPase_C_sf"/>
</dbReference>
<dbReference type="Gene3D" id="3.30.565.10">
    <property type="entry name" value="Histidine kinase-like ATPase, C-terminal domain"/>
    <property type="match status" value="1"/>
</dbReference>
<feature type="domain" description="Histidine kinase" evidence="11">
    <location>
        <begin position="82"/>
        <end position="286"/>
    </location>
</feature>
<keyword evidence="4" id="KW-0145">Chemotaxis</keyword>
<evidence type="ECO:0000256" key="4">
    <source>
        <dbReference type="ARBA" id="ARBA00022500"/>
    </source>
</evidence>
<accession>A0A9W6GT59</accession>
<dbReference type="GO" id="GO:0005524">
    <property type="term" value="F:ATP binding"/>
    <property type="evidence" value="ECO:0007669"/>
    <property type="project" value="UniProtKB-KW"/>
</dbReference>
<dbReference type="EMBL" id="BSEC01000001">
    <property type="protein sequence ID" value="GLI92455.1"/>
    <property type="molecule type" value="Genomic_DNA"/>
</dbReference>
<feature type="domain" description="CheW-like" evidence="12">
    <location>
        <begin position="288"/>
        <end position="425"/>
    </location>
</feature>
<dbReference type="GO" id="GO:0006935">
    <property type="term" value="P:chemotaxis"/>
    <property type="evidence" value="ECO:0007669"/>
    <property type="project" value="UniProtKB-KW"/>
</dbReference>
<dbReference type="InterPro" id="IPR004105">
    <property type="entry name" value="CheA-like_dim"/>
</dbReference>
<evidence type="ECO:0000256" key="9">
    <source>
        <dbReference type="ARBA" id="ARBA00023012"/>
    </source>
</evidence>
<dbReference type="GO" id="GO:0005737">
    <property type="term" value="C:cytoplasm"/>
    <property type="evidence" value="ECO:0007669"/>
    <property type="project" value="InterPro"/>
</dbReference>
<evidence type="ECO:0000259" key="11">
    <source>
        <dbReference type="PROSITE" id="PS50109"/>
    </source>
</evidence>
<dbReference type="PANTHER" id="PTHR43395:SF10">
    <property type="entry name" value="CHEMOTAXIS PROTEIN CHEA"/>
    <property type="match status" value="1"/>
</dbReference>
<keyword evidence="6" id="KW-0808">Transferase</keyword>
<evidence type="ECO:0000256" key="8">
    <source>
        <dbReference type="ARBA" id="ARBA00022840"/>
    </source>
</evidence>
<evidence type="ECO:0000259" key="12">
    <source>
        <dbReference type="PROSITE" id="PS50851"/>
    </source>
</evidence>
<keyword evidence="14" id="KW-1185">Reference proteome</keyword>
<dbReference type="InterPro" id="IPR005467">
    <property type="entry name" value="His_kinase_dom"/>
</dbReference>
<comment type="function">
    <text evidence="10">Involved in the transmission of sensory signals from the chemoreceptors to the flagellar motors. CheA is autophosphorylated; it can transfer its phosphate group to either CheB or CheY.</text>
</comment>